<reference evidence="1 2" key="1">
    <citation type="journal article" date="2013" name="PLoS ONE">
        <title>Cultivation and Complete Genome Sequencing of Gloeobacter kilaueensis sp. nov., from a Lava Cave in Kilauea Caldera, Hawai'i.</title>
        <authorList>
            <person name="Saw J.H."/>
            <person name="Schatz M."/>
            <person name="Brown M.V."/>
            <person name="Kunkel D.D."/>
            <person name="Foster J.S."/>
            <person name="Shick H."/>
            <person name="Christensen S."/>
            <person name="Hou S."/>
            <person name="Wan X."/>
            <person name="Donachie S.P."/>
        </authorList>
    </citation>
    <scope>NUCLEOTIDE SEQUENCE [LARGE SCALE GENOMIC DNA]</scope>
    <source>
        <strain evidence="2">JS</strain>
    </source>
</reference>
<evidence type="ECO:0000313" key="1">
    <source>
        <dbReference type="EMBL" id="AGY60644.1"/>
    </source>
</evidence>
<organism evidence="1 2">
    <name type="scientific">Gloeobacter kilaueensis (strain ATCC BAA-2537 / CCAP 1431/1 / ULC 316 / JS1)</name>
    <dbReference type="NCBI Taxonomy" id="1183438"/>
    <lineage>
        <taxon>Bacteria</taxon>
        <taxon>Bacillati</taxon>
        <taxon>Cyanobacteriota</taxon>
        <taxon>Cyanophyceae</taxon>
        <taxon>Gloeobacterales</taxon>
        <taxon>Gloeobacteraceae</taxon>
        <taxon>Gloeobacter</taxon>
    </lineage>
</organism>
<dbReference type="HOGENOM" id="CLU_2142334_0_0_3"/>
<protein>
    <submittedName>
        <fullName evidence="1">Uncharacterized protein</fullName>
    </submittedName>
</protein>
<evidence type="ECO:0000313" key="2">
    <source>
        <dbReference type="Proteomes" id="UP000017396"/>
    </source>
</evidence>
<dbReference type="AlphaFoldDB" id="U5QSJ4"/>
<accession>U5QSJ4</accession>
<name>U5QSJ4_GLOK1</name>
<dbReference type="EMBL" id="CP003587">
    <property type="protein sequence ID" value="AGY60644.1"/>
    <property type="molecule type" value="Genomic_DNA"/>
</dbReference>
<dbReference type="KEGG" id="glj:GKIL_4398"/>
<sequence>MIVSLSGIHRGGFSFCNLRERGRQTPLQFPLGINIDQYARSRGQQRHPKETDAARKVLNFVTVSTANRLTVDAGEFLKNLGPEPVAAHRLLSGGSQLQAQFGAVYKLDQRCF</sequence>
<gene>
    <name evidence="1" type="ORF">GKIL_4398</name>
</gene>
<dbReference type="Proteomes" id="UP000017396">
    <property type="component" value="Chromosome"/>
</dbReference>
<keyword evidence="2" id="KW-1185">Reference proteome</keyword>
<proteinExistence type="predicted"/>
<dbReference type="STRING" id="1183438.GKIL_4398"/>